<sequence>MFEILSGLRADDLKRYYYRNNQLHIFIDGCIRFQTDSHCFNILIEVAYRCIKRCHKRQEMSNRGGGGGGARGPGEARGRELRARYTMNEVVDRIQDAVEFVANEN</sequence>
<dbReference type="Proteomes" id="UP000235145">
    <property type="component" value="Unassembled WGS sequence"/>
</dbReference>
<evidence type="ECO:0000256" key="1">
    <source>
        <dbReference type="SAM" id="MobiDB-lite"/>
    </source>
</evidence>
<keyword evidence="3" id="KW-1185">Reference proteome</keyword>
<protein>
    <submittedName>
        <fullName evidence="2">Uncharacterized protein</fullName>
    </submittedName>
</protein>
<dbReference type="EMBL" id="NBSK02000001">
    <property type="protein sequence ID" value="KAJ0226511.1"/>
    <property type="molecule type" value="Genomic_DNA"/>
</dbReference>
<accession>A0A9R1WPY6</accession>
<feature type="region of interest" description="Disordered" evidence="1">
    <location>
        <begin position="58"/>
        <end position="78"/>
    </location>
</feature>
<gene>
    <name evidence="2" type="ORF">LSAT_V11C100033140</name>
</gene>
<feature type="compositionally biased region" description="Gly residues" evidence="1">
    <location>
        <begin position="63"/>
        <end position="72"/>
    </location>
</feature>
<reference evidence="2 3" key="1">
    <citation type="journal article" date="2017" name="Nat. Commun.">
        <title>Genome assembly with in vitro proximity ligation data and whole-genome triplication in lettuce.</title>
        <authorList>
            <person name="Reyes-Chin-Wo S."/>
            <person name="Wang Z."/>
            <person name="Yang X."/>
            <person name="Kozik A."/>
            <person name="Arikit S."/>
            <person name="Song C."/>
            <person name="Xia L."/>
            <person name="Froenicke L."/>
            <person name="Lavelle D.O."/>
            <person name="Truco M.J."/>
            <person name="Xia R."/>
            <person name="Zhu S."/>
            <person name="Xu C."/>
            <person name="Xu H."/>
            <person name="Xu X."/>
            <person name="Cox K."/>
            <person name="Korf I."/>
            <person name="Meyers B.C."/>
            <person name="Michelmore R.W."/>
        </authorList>
    </citation>
    <scope>NUCLEOTIDE SEQUENCE [LARGE SCALE GENOMIC DNA]</scope>
    <source>
        <strain evidence="3">cv. Salinas</strain>
        <tissue evidence="2">Seedlings</tissue>
    </source>
</reference>
<proteinExistence type="predicted"/>
<dbReference type="AlphaFoldDB" id="A0A9R1WPY6"/>
<evidence type="ECO:0000313" key="2">
    <source>
        <dbReference type="EMBL" id="KAJ0226511.1"/>
    </source>
</evidence>
<evidence type="ECO:0000313" key="3">
    <source>
        <dbReference type="Proteomes" id="UP000235145"/>
    </source>
</evidence>
<name>A0A9R1WPY6_LACSA</name>
<organism evidence="2 3">
    <name type="scientific">Lactuca sativa</name>
    <name type="common">Garden lettuce</name>
    <dbReference type="NCBI Taxonomy" id="4236"/>
    <lineage>
        <taxon>Eukaryota</taxon>
        <taxon>Viridiplantae</taxon>
        <taxon>Streptophyta</taxon>
        <taxon>Embryophyta</taxon>
        <taxon>Tracheophyta</taxon>
        <taxon>Spermatophyta</taxon>
        <taxon>Magnoliopsida</taxon>
        <taxon>eudicotyledons</taxon>
        <taxon>Gunneridae</taxon>
        <taxon>Pentapetalae</taxon>
        <taxon>asterids</taxon>
        <taxon>campanulids</taxon>
        <taxon>Asterales</taxon>
        <taxon>Asteraceae</taxon>
        <taxon>Cichorioideae</taxon>
        <taxon>Cichorieae</taxon>
        <taxon>Lactucinae</taxon>
        <taxon>Lactuca</taxon>
    </lineage>
</organism>
<comment type="caution">
    <text evidence="2">The sequence shown here is derived from an EMBL/GenBank/DDBJ whole genome shotgun (WGS) entry which is preliminary data.</text>
</comment>